<keyword evidence="1" id="KW-0472">Membrane</keyword>
<evidence type="ECO:0000256" key="1">
    <source>
        <dbReference type="SAM" id="Phobius"/>
    </source>
</evidence>
<feature type="transmembrane region" description="Helical" evidence="1">
    <location>
        <begin position="81"/>
        <end position="102"/>
    </location>
</feature>
<sequence length="257" mass="29581">MIKTNLYYKTVFKRKEVAKDVSLIAFLFIVSWPRLLLEVFVRKNFGERYFSLTTVIFLSIVLFFIPIGIDKASHFYSGDSSTISIIFKNITWYLFLAGLLYVSFKRQKEIARETGTFDFAKFSAYDGDIHPMFNNIEIKGKKVTRRQICILVEPAFFLAIGIILALCVQKLGILIIFCSLCYALGYKADYIRGDHFILDTIDEMICNEEMVESFVHGRGPEETRGFEMRGNAGPSSEEFRKQIIDNLTDEEPTSEAR</sequence>
<dbReference type="RefSeq" id="WP_133232556.1">
    <property type="nucleotide sequence ID" value="NZ_SOZE01000017.1"/>
</dbReference>
<dbReference type="EMBL" id="SOZE01000017">
    <property type="protein sequence ID" value="TFF36173.1"/>
    <property type="molecule type" value="Genomic_DNA"/>
</dbReference>
<name>A0A4Y8SAR7_9SPHI</name>
<protein>
    <submittedName>
        <fullName evidence="2">Uncharacterized protein</fullName>
    </submittedName>
</protein>
<proteinExistence type="predicted"/>
<organism evidence="2 3">
    <name type="scientific">Mucilaginibacter psychrotolerans</name>
    <dbReference type="NCBI Taxonomy" id="1524096"/>
    <lineage>
        <taxon>Bacteria</taxon>
        <taxon>Pseudomonadati</taxon>
        <taxon>Bacteroidota</taxon>
        <taxon>Sphingobacteriia</taxon>
        <taxon>Sphingobacteriales</taxon>
        <taxon>Sphingobacteriaceae</taxon>
        <taxon>Mucilaginibacter</taxon>
    </lineage>
</organism>
<comment type="caution">
    <text evidence="2">The sequence shown here is derived from an EMBL/GenBank/DDBJ whole genome shotgun (WGS) entry which is preliminary data.</text>
</comment>
<accession>A0A4Y8SAR7</accession>
<feature type="transmembrane region" description="Helical" evidence="1">
    <location>
        <begin position="49"/>
        <end position="69"/>
    </location>
</feature>
<keyword evidence="1" id="KW-0812">Transmembrane</keyword>
<gene>
    <name evidence="2" type="ORF">E2R66_16655</name>
</gene>
<evidence type="ECO:0000313" key="3">
    <source>
        <dbReference type="Proteomes" id="UP000297540"/>
    </source>
</evidence>
<keyword evidence="3" id="KW-1185">Reference proteome</keyword>
<keyword evidence="1" id="KW-1133">Transmembrane helix</keyword>
<dbReference type="OrthoDB" id="676747at2"/>
<dbReference type="AlphaFoldDB" id="A0A4Y8SAR7"/>
<dbReference type="Proteomes" id="UP000297540">
    <property type="component" value="Unassembled WGS sequence"/>
</dbReference>
<reference evidence="2 3" key="1">
    <citation type="journal article" date="2017" name="Int. J. Syst. Evol. Microbiol.">
        <title>Mucilaginibacterpsychrotolerans sp. nov., isolated from peatlands.</title>
        <authorList>
            <person name="Deng Y."/>
            <person name="Shen L."/>
            <person name="Xu B."/>
            <person name="Liu Y."/>
            <person name="Gu Z."/>
            <person name="Liu H."/>
            <person name="Zhou Y."/>
        </authorList>
    </citation>
    <scope>NUCLEOTIDE SEQUENCE [LARGE SCALE GENOMIC DNA]</scope>
    <source>
        <strain evidence="2 3">NH7-4</strain>
    </source>
</reference>
<evidence type="ECO:0000313" key="2">
    <source>
        <dbReference type="EMBL" id="TFF36173.1"/>
    </source>
</evidence>